<accession>A0A0G1IDQ0</accession>
<keyword evidence="4 9" id="KW-0808">Transferase</keyword>
<dbReference type="GO" id="GO:0003887">
    <property type="term" value="F:DNA-directed DNA polymerase activity"/>
    <property type="evidence" value="ECO:0007669"/>
    <property type="project" value="UniProtKB-UniRule"/>
</dbReference>
<reference evidence="13 14" key="1">
    <citation type="journal article" date="2015" name="Nature">
        <title>rRNA introns, odd ribosomes, and small enigmatic genomes across a large radiation of phyla.</title>
        <authorList>
            <person name="Brown C.T."/>
            <person name="Hug L.A."/>
            <person name="Thomas B.C."/>
            <person name="Sharon I."/>
            <person name="Castelle C.J."/>
            <person name="Singh A."/>
            <person name="Wilkins M.J."/>
            <person name="Williams K.H."/>
            <person name="Banfield J.F."/>
        </authorList>
    </citation>
    <scope>NUCLEOTIDE SEQUENCE [LARGE SCALE GENOMIC DNA]</scope>
</reference>
<sequence length="367" mass="40675">MKIQCLNKNLKEAVIIAERNISKNQTLPILNSIFLEVNKDRIKIRATNLETAVEVTVSGKIQETGILAIPAKTISSFLANIGDEQIILQTQKNNLFIKTNAIETTIHGYPPEDFPIFPKLESPETFTLTSLELKQGLSSVAIASSISDIKPELASIFFNIFKNTIKIAATDSFRLAEKNLVLSKLRAEKMLSFLIPQRAVSEILRLLENDEDIEVGVNKNQIIFSGANYKFISRLTDGKFPDYEQIIPKKFNAAAVAKKSDILSHIKLASVFVGKLNELALSFNPAKKAILLNTSHSDVGEHSSIVAATAQGESIVAKFNWKYLLDGISQINNEYVEFNMNSDQSPLLIKGKGDASYIYLVMPMRGV</sequence>
<evidence type="ECO:0000256" key="5">
    <source>
        <dbReference type="ARBA" id="ARBA00022695"/>
    </source>
</evidence>
<evidence type="ECO:0000256" key="3">
    <source>
        <dbReference type="ARBA" id="ARBA00022490"/>
    </source>
</evidence>
<dbReference type="CDD" id="cd00140">
    <property type="entry name" value="beta_clamp"/>
    <property type="match status" value="1"/>
</dbReference>
<dbReference type="Proteomes" id="UP000033977">
    <property type="component" value="Unassembled WGS sequence"/>
</dbReference>
<dbReference type="InterPro" id="IPR022637">
    <property type="entry name" value="DNA_polIII_beta_cen"/>
</dbReference>
<dbReference type="GO" id="GO:0009360">
    <property type="term" value="C:DNA polymerase III complex"/>
    <property type="evidence" value="ECO:0007669"/>
    <property type="project" value="InterPro"/>
</dbReference>
<keyword evidence="7 9" id="KW-0239">DNA-directed DNA polymerase</keyword>
<evidence type="ECO:0000256" key="4">
    <source>
        <dbReference type="ARBA" id="ARBA00022679"/>
    </source>
</evidence>
<dbReference type="Gene3D" id="3.10.150.10">
    <property type="entry name" value="DNA Polymerase III, subunit A, domain 2"/>
    <property type="match status" value="1"/>
</dbReference>
<evidence type="ECO:0000256" key="6">
    <source>
        <dbReference type="ARBA" id="ARBA00022705"/>
    </source>
</evidence>
<dbReference type="SMART" id="SM00480">
    <property type="entry name" value="POL3Bc"/>
    <property type="match status" value="1"/>
</dbReference>
<evidence type="ECO:0000256" key="8">
    <source>
        <dbReference type="ARBA" id="ARBA00023125"/>
    </source>
</evidence>
<evidence type="ECO:0000313" key="13">
    <source>
        <dbReference type="EMBL" id="KKT56943.1"/>
    </source>
</evidence>
<gene>
    <name evidence="13" type="ORF">UW49_C0010G0008</name>
</gene>
<dbReference type="InterPro" id="IPR022634">
    <property type="entry name" value="DNA_polIII_beta_N"/>
</dbReference>
<organism evidence="13 14">
    <name type="scientific">Candidatus Giovannonibacteria bacterium GW2011_GWB1_44_23</name>
    <dbReference type="NCBI Taxonomy" id="1618652"/>
    <lineage>
        <taxon>Bacteria</taxon>
        <taxon>Candidatus Giovannoniibacteriota</taxon>
    </lineage>
</organism>
<dbReference type="SUPFAM" id="SSF55979">
    <property type="entry name" value="DNA clamp"/>
    <property type="match status" value="3"/>
</dbReference>
<feature type="domain" description="DNA polymerase III beta sliding clamp C-terminal" evidence="12">
    <location>
        <begin position="245"/>
        <end position="365"/>
    </location>
</feature>
<dbReference type="InterPro" id="IPR001001">
    <property type="entry name" value="DNA_polIII_beta"/>
</dbReference>
<evidence type="ECO:0000256" key="7">
    <source>
        <dbReference type="ARBA" id="ARBA00022932"/>
    </source>
</evidence>
<dbReference type="GO" id="GO:0005737">
    <property type="term" value="C:cytoplasm"/>
    <property type="evidence" value="ECO:0007669"/>
    <property type="project" value="UniProtKB-SubCell"/>
</dbReference>
<dbReference type="Gene3D" id="3.70.10.10">
    <property type="match status" value="1"/>
</dbReference>
<dbReference type="EMBL" id="LCIN01000010">
    <property type="protein sequence ID" value="KKT56943.1"/>
    <property type="molecule type" value="Genomic_DNA"/>
</dbReference>
<dbReference type="Pfam" id="PF02767">
    <property type="entry name" value="DNA_pol3_beta_2"/>
    <property type="match status" value="1"/>
</dbReference>
<evidence type="ECO:0000259" key="10">
    <source>
        <dbReference type="Pfam" id="PF00712"/>
    </source>
</evidence>
<protein>
    <recommendedName>
        <fullName evidence="9">Beta sliding clamp</fullName>
    </recommendedName>
</protein>
<comment type="similarity">
    <text evidence="2 9">Belongs to the beta sliding clamp family.</text>
</comment>
<dbReference type="PIRSF" id="PIRSF000804">
    <property type="entry name" value="DNA_pol_III_b"/>
    <property type="match status" value="1"/>
</dbReference>
<name>A0A0G1IDQ0_9BACT</name>
<evidence type="ECO:0000256" key="1">
    <source>
        <dbReference type="ARBA" id="ARBA00004496"/>
    </source>
</evidence>
<dbReference type="GO" id="GO:0008408">
    <property type="term" value="F:3'-5' exonuclease activity"/>
    <property type="evidence" value="ECO:0007669"/>
    <property type="project" value="InterPro"/>
</dbReference>
<dbReference type="GO" id="GO:0006271">
    <property type="term" value="P:DNA strand elongation involved in DNA replication"/>
    <property type="evidence" value="ECO:0007669"/>
    <property type="project" value="TreeGrafter"/>
</dbReference>
<evidence type="ECO:0000259" key="11">
    <source>
        <dbReference type="Pfam" id="PF02767"/>
    </source>
</evidence>
<evidence type="ECO:0000259" key="12">
    <source>
        <dbReference type="Pfam" id="PF02768"/>
    </source>
</evidence>
<proteinExistence type="inferred from homology"/>
<dbReference type="Pfam" id="PF00712">
    <property type="entry name" value="DNA_pol3_beta"/>
    <property type="match status" value="1"/>
</dbReference>
<dbReference type="InterPro" id="IPR022635">
    <property type="entry name" value="DNA_polIII_beta_C"/>
</dbReference>
<comment type="function">
    <text evidence="9">Confers DNA tethering and processivity to DNA polymerases and other proteins. Acts as a clamp, forming a ring around DNA (a reaction catalyzed by the clamp-loading complex) which diffuses in an ATP-independent manner freely and bidirectionally along dsDNA. Initially characterized for its ability to contact the catalytic subunit of DNA polymerase III (Pol III), a complex, multichain enzyme responsible for most of the replicative synthesis in bacteria; Pol III exhibits 3'-5' exonuclease proofreading activity. The beta chain is required for initiation of replication as well as for processivity of DNA replication.</text>
</comment>
<dbReference type="PANTHER" id="PTHR30478:SF0">
    <property type="entry name" value="BETA SLIDING CLAMP"/>
    <property type="match status" value="1"/>
</dbReference>
<evidence type="ECO:0000256" key="2">
    <source>
        <dbReference type="ARBA" id="ARBA00010752"/>
    </source>
</evidence>
<feature type="domain" description="DNA polymerase III beta sliding clamp central" evidence="11">
    <location>
        <begin position="128"/>
        <end position="242"/>
    </location>
</feature>
<dbReference type="AlphaFoldDB" id="A0A0G1IDQ0"/>
<comment type="caution">
    <text evidence="13">The sequence shown here is derived from an EMBL/GenBank/DDBJ whole genome shotgun (WGS) entry which is preliminary data.</text>
</comment>
<dbReference type="PANTHER" id="PTHR30478">
    <property type="entry name" value="DNA POLYMERASE III SUBUNIT BETA"/>
    <property type="match status" value="1"/>
</dbReference>
<dbReference type="GO" id="GO:0003677">
    <property type="term" value="F:DNA binding"/>
    <property type="evidence" value="ECO:0007669"/>
    <property type="project" value="UniProtKB-UniRule"/>
</dbReference>
<comment type="subunit">
    <text evidence="9">Forms a ring-shaped head-to-tail homodimer around DNA.</text>
</comment>
<keyword evidence="8" id="KW-0238">DNA-binding</keyword>
<keyword evidence="5 9" id="KW-0548">Nucleotidyltransferase</keyword>
<keyword evidence="3 9" id="KW-0963">Cytoplasm</keyword>
<evidence type="ECO:0000256" key="9">
    <source>
        <dbReference type="PIRNR" id="PIRNR000804"/>
    </source>
</evidence>
<comment type="subcellular location">
    <subcellularLocation>
        <location evidence="1 9">Cytoplasm</location>
    </subcellularLocation>
</comment>
<dbReference type="Pfam" id="PF02768">
    <property type="entry name" value="DNA_pol3_beta_3"/>
    <property type="match status" value="1"/>
</dbReference>
<keyword evidence="6 9" id="KW-0235">DNA replication</keyword>
<dbReference type="InterPro" id="IPR046938">
    <property type="entry name" value="DNA_clamp_sf"/>
</dbReference>
<feature type="domain" description="DNA polymerase III beta sliding clamp N-terminal" evidence="10">
    <location>
        <begin position="1"/>
        <end position="117"/>
    </location>
</feature>
<evidence type="ECO:0000313" key="14">
    <source>
        <dbReference type="Proteomes" id="UP000033977"/>
    </source>
</evidence>
<dbReference type="NCBIfam" id="TIGR00663">
    <property type="entry name" value="dnan"/>
    <property type="match status" value="1"/>
</dbReference>